<evidence type="ECO:0000256" key="1">
    <source>
        <dbReference type="ARBA" id="ARBA00004459"/>
    </source>
</evidence>
<dbReference type="PANTHER" id="PTHR30203">
    <property type="entry name" value="OUTER MEMBRANE CATION EFFLUX PROTEIN"/>
    <property type="match status" value="1"/>
</dbReference>
<dbReference type="OrthoDB" id="9770517at2"/>
<evidence type="ECO:0000256" key="2">
    <source>
        <dbReference type="ARBA" id="ARBA00007613"/>
    </source>
</evidence>
<keyword evidence="3" id="KW-0472">Membrane</keyword>
<dbReference type="STRING" id="910964.GEAM_1420"/>
<dbReference type="GeneID" id="78379768"/>
<comment type="caution">
    <text evidence="4">The sequence shown here is derived from an EMBL/GenBank/DDBJ whole genome shotgun (WGS) entry which is preliminary data.</text>
</comment>
<dbReference type="Gene3D" id="2.20.200.10">
    <property type="entry name" value="Outer membrane efflux proteins (OEP)"/>
    <property type="match status" value="1"/>
</dbReference>
<protein>
    <submittedName>
        <fullName evidence="4">RND efflux system outer membrane lipoprotein</fullName>
    </submittedName>
</protein>
<sequence>MKKIFGIVLLLALVGCGPALKSDYQRPMLSVPDQWRVSDHQSESSAAYLSRRGHWWDNFQDPQLSRAISALLESNNDLALATLSVRQAQLAAGLRNTNMTPGFNASLGTNNSKNISNGSRASESYSSSLSASYELDLWGRLGRSRDQAEWLAKASEQDRQATALTLIGTLSQLYWQLGSLNQQIVNGQQSLNIAEDSQRLVISRFTAGEVSRLDVVQAEQSLLSRRVSLRDLQQQREEARNAMAILFNRSPEQRQAEPVTLDVTQTIAVTQHLPLEVIARRPDIQAAEWNLRAALAGSDVARLDFYPRVTLDASLGAGAAVFQQWFSNPVRTLGSSLALPFIEWNKVQLTVEQSKIDVQRAAVQFRSKVYSALSDVDNAMSQRLTYQQQKQNQLTDLQLSRQRLQLANSQYRAGAVSYQTLLDAQDSLLSSENTLVQTQYSYLNATMKLWLALGGA</sequence>
<evidence type="ECO:0000256" key="3">
    <source>
        <dbReference type="RuleBase" id="RU362097"/>
    </source>
</evidence>
<accession>A0A085GFM7</accession>
<keyword evidence="5" id="KW-1185">Reference proteome</keyword>
<dbReference type="AlphaFoldDB" id="A0A085GFM7"/>
<dbReference type="EMBL" id="JMPJ01000040">
    <property type="protein sequence ID" value="KFC82522.1"/>
    <property type="molecule type" value="Genomic_DNA"/>
</dbReference>
<dbReference type="GO" id="GO:0009279">
    <property type="term" value="C:cell outer membrane"/>
    <property type="evidence" value="ECO:0007669"/>
    <property type="project" value="UniProtKB-SubCell"/>
</dbReference>
<dbReference type="GO" id="GO:0015562">
    <property type="term" value="F:efflux transmembrane transporter activity"/>
    <property type="evidence" value="ECO:0007669"/>
    <property type="project" value="InterPro"/>
</dbReference>
<dbReference type="Proteomes" id="UP000028640">
    <property type="component" value="Unassembled WGS sequence"/>
</dbReference>
<keyword evidence="3 4" id="KW-0449">Lipoprotein</keyword>
<name>A0A085GFM7_EWIA3</name>
<proteinExistence type="inferred from homology"/>
<dbReference type="SUPFAM" id="SSF56954">
    <property type="entry name" value="Outer membrane efflux proteins (OEP)"/>
    <property type="match status" value="1"/>
</dbReference>
<keyword evidence="3" id="KW-1134">Transmembrane beta strand</keyword>
<dbReference type="NCBIfam" id="TIGR01845">
    <property type="entry name" value="outer_NodT"/>
    <property type="match status" value="1"/>
</dbReference>
<dbReference type="PANTHER" id="PTHR30203:SF32">
    <property type="entry name" value="CATION EFFLUX SYSTEM PROTEIN CUSC"/>
    <property type="match status" value="1"/>
</dbReference>
<dbReference type="PROSITE" id="PS51257">
    <property type="entry name" value="PROKAR_LIPOPROTEIN"/>
    <property type="match status" value="1"/>
</dbReference>
<evidence type="ECO:0000313" key="4">
    <source>
        <dbReference type="EMBL" id="KFC82522.1"/>
    </source>
</evidence>
<gene>
    <name evidence="4" type="ORF">GEAM_1420</name>
</gene>
<organism evidence="4 5">
    <name type="scientific">Ewingella americana (strain ATCC 33852 / DSM 4580 / CCUG 14506 / JCM 5911 / LMG 7869 / NCTC 12157 / CDC 1468-78)</name>
    <dbReference type="NCBI Taxonomy" id="910964"/>
    <lineage>
        <taxon>Bacteria</taxon>
        <taxon>Pseudomonadati</taxon>
        <taxon>Pseudomonadota</taxon>
        <taxon>Gammaproteobacteria</taxon>
        <taxon>Enterobacterales</taxon>
        <taxon>Yersiniaceae</taxon>
        <taxon>Ewingella</taxon>
    </lineage>
</organism>
<dbReference type="Gene3D" id="1.20.1600.10">
    <property type="entry name" value="Outer membrane efflux proteins (OEP)"/>
    <property type="match status" value="1"/>
</dbReference>
<dbReference type="RefSeq" id="WP_034789965.1">
    <property type="nucleotide sequence ID" value="NZ_JMPJ01000040.1"/>
</dbReference>
<reference evidence="4 5" key="1">
    <citation type="submission" date="2014-05" db="EMBL/GenBank/DDBJ databases">
        <title>ATOL: Assembling a taxonomically balanced genome-scale reconstruction of the evolutionary history of the Enterobacteriaceae.</title>
        <authorList>
            <person name="Plunkett G.III."/>
            <person name="Neeno-Eckwall E.C."/>
            <person name="Glasner J.D."/>
            <person name="Perna N.T."/>
        </authorList>
    </citation>
    <scope>NUCLEOTIDE SEQUENCE [LARGE SCALE GENOMIC DNA]</scope>
    <source>
        <strain evidence="4 5">ATCC 33852</strain>
    </source>
</reference>
<keyword evidence="3" id="KW-0812">Transmembrane</keyword>
<dbReference type="InterPro" id="IPR003423">
    <property type="entry name" value="OMP_efflux"/>
</dbReference>
<dbReference type="Pfam" id="PF02321">
    <property type="entry name" value="OEP"/>
    <property type="match status" value="2"/>
</dbReference>
<comment type="similarity">
    <text evidence="2 3">Belongs to the outer membrane factor (OMF) (TC 1.B.17) family.</text>
</comment>
<dbReference type="InterPro" id="IPR010131">
    <property type="entry name" value="MdtP/NodT-like"/>
</dbReference>
<evidence type="ECO:0000313" key="5">
    <source>
        <dbReference type="Proteomes" id="UP000028640"/>
    </source>
</evidence>
<comment type="subcellular location">
    <subcellularLocation>
        <location evidence="1 3">Cell outer membrane</location>
        <topology evidence="1 3">Lipid-anchor</topology>
    </subcellularLocation>
</comment>
<keyword evidence="3" id="KW-0564">Palmitate</keyword>
<dbReference type="eggNOG" id="COG1538">
    <property type="taxonomic scope" value="Bacteria"/>
</dbReference>